<dbReference type="OrthoDB" id="9764638at2"/>
<dbReference type="InterPro" id="IPR020615">
    <property type="entry name" value="Thiolase_acyl_enz_int_AS"/>
</dbReference>
<evidence type="ECO:0000313" key="11">
    <source>
        <dbReference type="EMBL" id="PTU74333.1"/>
    </source>
</evidence>
<dbReference type="InterPro" id="IPR002155">
    <property type="entry name" value="Thiolase"/>
</dbReference>
<reference evidence="11 12" key="1">
    <citation type="submission" date="2018-04" db="EMBL/GenBank/DDBJ databases">
        <title>Pseudomonas sp. nov., isolated from mangrove soil.</title>
        <authorList>
            <person name="Chen C."/>
        </authorList>
    </citation>
    <scope>NUCLEOTIDE SEQUENCE [LARGE SCALE GENOMIC DNA]</scope>
    <source>
        <strain evidence="11 12">TC-11</strain>
    </source>
</reference>
<dbReference type="InterPro" id="IPR020613">
    <property type="entry name" value="Thiolase_CS"/>
</dbReference>
<evidence type="ECO:0000256" key="2">
    <source>
        <dbReference type="ARBA" id="ARBA00010982"/>
    </source>
</evidence>
<dbReference type="GO" id="GO:0010124">
    <property type="term" value="P:phenylacetate catabolic process"/>
    <property type="evidence" value="ECO:0007669"/>
    <property type="project" value="TreeGrafter"/>
</dbReference>
<name>A0A2T5P9B2_9PSED</name>
<dbReference type="PROSITE" id="PS00737">
    <property type="entry name" value="THIOLASE_2"/>
    <property type="match status" value="1"/>
</dbReference>
<evidence type="ECO:0000256" key="8">
    <source>
        <dbReference type="RuleBase" id="RU003557"/>
    </source>
</evidence>
<gene>
    <name evidence="11" type="ORF">DBO85_09545</name>
</gene>
<proteinExistence type="inferred from homology"/>
<feature type="domain" description="Thiolase C-terminal" evidence="10">
    <location>
        <begin position="275"/>
        <end position="398"/>
    </location>
</feature>
<protein>
    <recommendedName>
        <fullName evidence="5">acetyl-CoA C-acyltransferase</fullName>
        <ecNumber evidence="5">2.3.1.16</ecNumber>
    </recommendedName>
</protein>
<dbReference type="Pfam" id="PF02803">
    <property type="entry name" value="Thiolase_C"/>
    <property type="match status" value="1"/>
</dbReference>
<dbReference type="PANTHER" id="PTHR43853:SF2">
    <property type="entry name" value="3-OXOADIPYL-COA_3-OXO-5,6-DEHYDROSUBERYL-COA THIOLASE"/>
    <property type="match status" value="1"/>
</dbReference>
<feature type="active site" description="Acyl-thioester intermediate" evidence="7">
    <location>
        <position position="88"/>
    </location>
</feature>
<dbReference type="FunFam" id="3.40.47.10:FF:000010">
    <property type="entry name" value="Acetyl-CoA acetyltransferase (Thiolase)"/>
    <property type="match status" value="1"/>
</dbReference>
<keyword evidence="4 8" id="KW-0012">Acyltransferase</keyword>
<organism evidence="11 12">
    <name type="scientific">Pseudomonas mangrovi</name>
    <dbReference type="NCBI Taxonomy" id="2161748"/>
    <lineage>
        <taxon>Bacteria</taxon>
        <taxon>Pseudomonadati</taxon>
        <taxon>Pseudomonadota</taxon>
        <taxon>Gammaproteobacteria</taxon>
        <taxon>Pseudomonadales</taxon>
        <taxon>Pseudomonadaceae</taxon>
        <taxon>Pseudomonas</taxon>
    </lineage>
</organism>
<dbReference type="Pfam" id="PF00108">
    <property type="entry name" value="Thiolase_N"/>
    <property type="match status" value="1"/>
</dbReference>
<evidence type="ECO:0000259" key="9">
    <source>
        <dbReference type="Pfam" id="PF00108"/>
    </source>
</evidence>
<keyword evidence="12" id="KW-1185">Reference proteome</keyword>
<dbReference type="Proteomes" id="UP000244064">
    <property type="component" value="Unassembled WGS sequence"/>
</dbReference>
<dbReference type="PIRSF" id="PIRSF000429">
    <property type="entry name" value="Ac-CoA_Ac_transf"/>
    <property type="match status" value="1"/>
</dbReference>
<dbReference type="InterPro" id="IPR020616">
    <property type="entry name" value="Thiolase_N"/>
</dbReference>
<feature type="active site" description="Proton acceptor" evidence="7">
    <location>
        <position position="355"/>
    </location>
</feature>
<dbReference type="PANTHER" id="PTHR43853">
    <property type="entry name" value="3-KETOACYL-COA THIOLASE, PEROXISOMAL"/>
    <property type="match status" value="1"/>
</dbReference>
<dbReference type="EMBL" id="QASN01000017">
    <property type="protein sequence ID" value="PTU74333.1"/>
    <property type="molecule type" value="Genomic_DNA"/>
</dbReference>
<dbReference type="Gene3D" id="3.40.47.10">
    <property type="match status" value="1"/>
</dbReference>
<dbReference type="AlphaFoldDB" id="A0A2T5P9B2"/>
<accession>A0A2T5P9B2</accession>
<dbReference type="SUPFAM" id="SSF53901">
    <property type="entry name" value="Thiolase-like"/>
    <property type="match status" value="2"/>
</dbReference>
<evidence type="ECO:0000256" key="4">
    <source>
        <dbReference type="ARBA" id="ARBA00023315"/>
    </source>
</evidence>
<evidence type="ECO:0000256" key="6">
    <source>
        <dbReference type="ARBA" id="ARBA00048527"/>
    </source>
</evidence>
<dbReference type="PROSITE" id="PS00098">
    <property type="entry name" value="THIOLASE_1"/>
    <property type="match status" value="1"/>
</dbReference>
<dbReference type="InterPro" id="IPR016039">
    <property type="entry name" value="Thiolase-like"/>
</dbReference>
<dbReference type="EC" id="2.3.1.16" evidence="5"/>
<dbReference type="GO" id="GO:0006635">
    <property type="term" value="P:fatty acid beta-oxidation"/>
    <property type="evidence" value="ECO:0007669"/>
    <property type="project" value="TreeGrafter"/>
</dbReference>
<dbReference type="InterPro" id="IPR050215">
    <property type="entry name" value="Thiolase-like_sf_Thiolase"/>
</dbReference>
<dbReference type="NCBIfam" id="NF006001">
    <property type="entry name" value="PRK08131.1"/>
    <property type="match status" value="1"/>
</dbReference>
<dbReference type="InterPro" id="IPR020617">
    <property type="entry name" value="Thiolase_C"/>
</dbReference>
<dbReference type="GO" id="GO:0033812">
    <property type="term" value="F:3-oxoadipyl-CoA thiolase activity"/>
    <property type="evidence" value="ECO:0007669"/>
    <property type="project" value="UniProtKB-EC"/>
</dbReference>
<keyword evidence="3 8" id="KW-0808">Transferase</keyword>
<comment type="caution">
    <text evidence="11">The sequence shown here is derived from an EMBL/GenBank/DDBJ whole genome shotgun (WGS) entry which is preliminary data.</text>
</comment>
<evidence type="ECO:0000259" key="10">
    <source>
        <dbReference type="Pfam" id="PF02803"/>
    </source>
</evidence>
<feature type="active site" description="Proton acceptor" evidence="7">
    <location>
        <position position="385"/>
    </location>
</feature>
<dbReference type="NCBIfam" id="TIGR01930">
    <property type="entry name" value="AcCoA-C-Actrans"/>
    <property type="match status" value="1"/>
</dbReference>
<feature type="domain" description="Thiolase N-terminal" evidence="9">
    <location>
        <begin position="4"/>
        <end position="265"/>
    </location>
</feature>
<sequence>MTAYIYDGLRSPFGRHAGALASVRPDDLLATVIRALVARNPFAGEDYEDVVAGCTNQAGEDARNIARHAGLLAGLPVAVPGVTVNRLCGSGLAAILDAARAVRAGEGELLIAAGAESMSRAPFVIAKSESPYSREFRAFDSTIGARFPNPQVEAEFGADTMPETADNVARELGISREQADAYAARSQALYEKARAEGFFADELLPIEVAQGRKQPPKVVAADEHPRADSNLEALTRLKPLFADGVVTAGNASGVNDGAGALLIGSKTIGEKYSIRPRARILAGAVAGVEPRLMGLGPVPASTKALRRAGLTLADMDVIEINEAFAAQVLGCAKELGIAFDDPRLNPNGGAIAVGHPLGASGVRLTLTALRQLERTGGRYALVSLCIGLGQGVACVIERLD</sequence>
<comment type="pathway">
    <text evidence="1">Lipid metabolism.</text>
</comment>
<dbReference type="CDD" id="cd00751">
    <property type="entry name" value="thiolase"/>
    <property type="match status" value="1"/>
</dbReference>
<dbReference type="InterPro" id="IPR020610">
    <property type="entry name" value="Thiolase_AS"/>
</dbReference>
<comment type="similarity">
    <text evidence="2 8">Belongs to the thiolase-like superfamily. Thiolase family.</text>
</comment>
<evidence type="ECO:0000256" key="1">
    <source>
        <dbReference type="ARBA" id="ARBA00005189"/>
    </source>
</evidence>
<comment type="catalytic activity">
    <reaction evidence="6">
        <text>succinyl-CoA + acetyl-CoA = 3-oxoadipyl-CoA + CoA</text>
        <dbReference type="Rhea" id="RHEA:19481"/>
        <dbReference type="ChEBI" id="CHEBI:57287"/>
        <dbReference type="ChEBI" id="CHEBI:57288"/>
        <dbReference type="ChEBI" id="CHEBI:57292"/>
        <dbReference type="ChEBI" id="CHEBI:57348"/>
        <dbReference type="EC" id="2.3.1.174"/>
    </reaction>
</comment>
<evidence type="ECO:0000256" key="3">
    <source>
        <dbReference type="ARBA" id="ARBA00022679"/>
    </source>
</evidence>
<dbReference type="PROSITE" id="PS00099">
    <property type="entry name" value="THIOLASE_3"/>
    <property type="match status" value="1"/>
</dbReference>
<evidence type="ECO:0000256" key="5">
    <source>
        <dbReference type="ARBA" id="ARBA00024073"/>
    </source>
</evidence>
<evidence type="ECO:0000256" key="7">
    <source>
        <dbReference type="PIRSR" id="PIRSR000429-1"/>
    </source>
</evidence>
<dbReference type="GO" id="GO:0005737">
    <property type="term" value="C:cytoplasm"/>
    <property type="evidence" value="ECO:0007669"/>
    <property type="project" value="UniProtKB-ARBA"/>
</dbReference>
<evidence type="ECO:0000313" key="12">
    <source>
        <dbReference type="Proteomes" id="UP000244064"/>
    </source>
</evidence>